<dbReference type="GO" id="GO:0000783">
    <property type="term" value="C:nuclear telomere cap complex"/>
    <property type="evidence" value="ECO:0007669"/>
    <property type="project" value="TreeGrafter"/>
</dbReference>
<keyword evidence="6" id="KW-0779">Telomere</keyword>
<feature type="region of interest" description="Disordered" evidence="9">
    <location>
        <begin position="492"/>
        <end position="522"/>
    </location>
</feature>
<dbReference type="Proteomes" id="UP000813427">
    <property type="component" value="Unassembled WGS sequence"/>
</dbReference>
<evidence type="ECO:0000256" key="3">
    <source>
        <dbReference type="ARBA" id="ARBA00008442"/>
    </source>
</evidence>
<comment type="caution">
    <text evidence="11">The sequence shown here is derived from an EMBL/GenBank/DDBJ whole genome shotgun (WGS) entry which is preliminary data.</text>
</comment>
<dbReference type="FunFam" id="2.40.50.140:FF:000303">
    <property type="entry name" value="Protection of telomeres protein 1"/>
    <property type="match status" value="1"/>
</dbReference>
<accession>A0A8K0S3J8</accession>
<evidence type="ECO:0000256" key="5">
    <source>
        <dbReference type="ARBA" id="ARBA00022454"/>
    </source>
</evidence>
<dbReference type="GO" id="GO:0032210">
    <property type="term" value="P:regulation of telomere maintenance via telomerase"/>
    <property type="evidence" value="ECO:0007669"/>
    <property type="project" value="TreeGrafter"/>
</dbReference>
<dbReference type="PANTHER" id="PTHR14513:SF0">
    <property type="entry name" value="PROTECTION OF TELOMERES PROTEIN 1"/>
    <property type="match status" value="1"/>
</dbReference>
<dbReference type="Pfam" id="PF02765">
    <property type="entry name" value="POT1"/>
    <property type="match status" value="1"/>
</dbReference>
<comment type="subcellular location">
    <subcellularLocation>
        <location evidence="2">Chromosome</location>
        <location evidence="2">Telomere</location>
    </subcellularLocation>
    <subcellularLocation>
        <location evidence="1">Nucleus</location>
    </subcellularLocation>
</comment>
<feature type="region of interest" description="Disordered" evidence="9">
    <location>
        <begin position="360"/>
        <end position="412"/>
    </location>
</feature>
<keyword evidence="12" id="KW-1185">Reference proteome</keyword>
<feature type="compositionally biased region" description="Basic residues" evidence="9">
    <location>
        <begin position="389"/>
        <end position="403"/>
    </location>
</feature>
<keyword evidence="8" id="KW-0539">Nucleus</keyword>
<dbReference type="PANTHER" id="PTHR14513">
    <property type="entry name" value="PROTECTION OF TELOMERES 1"/>
    <property type="match status" value="1"/>
</dbReference>
<comment type="similarity">
    <text evidence="3">Belongs to the telombin family.</text>
</comment>
<dbReference type="SUPFAM" id="SSF50249">
    <property type="entry name" value="Nucleic acid-binding proteins"/>
    <property type="match status" value="2"/>
</dbReference>
<gene>
    <name evidence="11" type="ORF">BKA59DRAFT_543461</name>
</gene>
<keyword evidence="7" id="KW-0238">DNA-binding</keyword>
<dbReference type="InterPro" id="IPR032042">
    <property type="entry name" value="POT1PC"/>
</dbReference>
<evidence type="ECO:0000256" key="7">
    <source>
        <dbReference type="ARBA" id="ARBA00023125"/>
    </source>
</evidence>
<dbReference type="SMART" id="SM00976">
    <property type="entry name" value="Telo_bind"/>
    <property type="match status" value="1"/>
</dbReference>
<dbReference type="InterPro" id="IPR011564">
    <property type="entry name" value="Telomer_end-bd_POT1/Cdc13"/>
</dbReference>
<name>A0A8K0S3J8_9HYPO</name>
<dbReference type="GO" id="GO:0016233">
    <property type="term" value="P:telomere capping"/>
    <property type="evidence" value="ECO:0007669"/>
    <property type="project" value="TreeGrafter"/>
</dbReference>
<dbReference type="Pfam" id="PF16686">
    <property type="entry name" value="POT1PC"/>
    <property type="match status" value="1"/>
</dbReference>
<feature type="compositionally biased region" description="Basic and acidic residues" evidence="9">
    <location>
        <begin position="378"/>
        <end position="388"/>
    </location>
</feature>
<dbReference type="InterPro" id="IPR012340">
    <property type="entry name" value="NA-bd_OB-fold"/>
</dbReference>
<dbReference type="GO" id="GO:0098505">
    <property type="term" value="F:G-rich strand telomeric DNA binding"/>
    <property type="evidence" value="ECO:0007669"/>
    <property type="project" value="TreeGrafter"/>
</dbReference>
<reference evidence="11" key="1">
    <citation type="journal article" date="2021" name="Nat. Commun.">
        <title>Genetic determinants of endophytism in the Arabidopsis root mycobiome.</title>
        <authorList>
            <person name="Mesny F."/>
            <person name="Miyauchi S."/>
            <person name="Thiergart T."/>
            <person name="Pickel B."/>
            <person name="Atanasova L."/>
            <person name="Karlsson M."/>
            <person name="Huettel B."/>
            <person name="Barry K.W."/>
            <person name="Haridas S."/>
            <person name="Chen C."/>
            <person name="Bauer D."/>
            <person name="Andreopoulos W."/>
            <person name="Pangilinan J."/>
            <person name="LaButti K."/>
            <person name="Riley R."/>
            <person name="Lipzen A."/>
            <person name="Clum A."/>
            <person name="Drula E."/>
            <person name="Henrissat B."/>
            <person name="Kohler A."/>
            <person name="Grigoriev I.V."/>
            <person name="Martin F.M."/>
            <person name="Hacquard S."/>
        </authorList>
    </citation>
    <scope>NUCLEOTIDE SEQUENCE</scope>
    <source>
        <strain evidence="11">MPI-SDFR-AT-0068</strain>
    </source>
</reference>
<dbReference type="GO" id="GO:0010521">
    <property type="term" value="F:telomerase inhibitor activity"/>
    <property type="evidence" value="ECO:0007669"/>
    <property type="project" value="TreeGrafter"/>
</dbReference>
<evidence type="ECO:0000313" key="11">
    <source>
        <dbReference type="EMBL" id="KAH7251709.1"/>
    </source>
</evidence>
<evidence type="ECO:0000256" key="6">
    <source>
        <dbReference type="ARBA" id="ARBA00022895"/>
    </source>
</evidence>
<dbReference type="InterPro" id="IPR028389">
    <property type="entry name" value="POT1"/>
</dbReference>
<sequence length="678" mass="76393">MPPSSVLTLPNYAAIRDLLDGKNRPNSIVNVVGIVVDFRAPVPTRGKDWKCQIRFYDSSIEDDDDSISVNIFRPQNEFPKVGCGDVLLLRHVKVQRYGSDVCSLLTNYNTKISAYEASKIPKPPGEASCALYPAPCTKDTPPSVNESTFVSQLYHSIDKDRLPSKEEYEVMVVTSANVKNKFSLLKDLKDGQFCDIVAQVVRPPHDAGDKVTIWISDYTENPAFYKFSIGMDGSSFGRDGDPYGYTDKFMVETASSQWPGPYGRRCLQITCWEPHATIVRESIIEPLTWVSIKNLQIKMGRNGSNLEGYLREDRGSFGTRVGIQAIDSSADSENFDPRAKEALQRKREYDRLRKGQIKEIKEASKAGQKRKNGVDNNTEQKKENAKTRRTEKRKINNKNKNKNNKQDQIDDQVEQDTIHVADLNTNVKCENQDKPPSLISEIKALVRQETTIDGQSVKVSLPFVNLNYRANVRVVDFAPSDLTEFAYPKKKSEYDDLSDDGGESVSDSGSEEEDEESGQATLDNFTEARNWEWRFFLELEDAVVPAKQKKERLWVAVDNQAAQCLLSLDASNLRQDKEALTTLREKMFILWGNLEERKTAAQDAARQGKPPADSDDEDQRRPETAKSGKVPLTNRAFPCCIQQFGVKVPESDPSAADAGDKKRWQRMHRLFGSMIAGL</sequence>
<evidence type="ECO:0000256" key="1">
    <source>
        <dbReference type="ARBA" id="ARBA00004123"/>
    </source>
</evidence>
<dbReference type="OrthoDB" id="2186770at2759"/>
<evidence type="ECO:0000313" key="12">
    <source>
        <dbReference type="Proteomes" id="UP000813427"/>
    </source>
</evidence>
<protein>
    <recommendedName>
        <fullName evidence="4">Protection of telomeres protein 1</fullName>
    </recommendedName>
</protein>
<evidence type="ECO:0000256" key="2">
    <source>
        <dbReference type="ARBA" id="ARBA00004574"/>
    </source>
</evidence>
<dbReference type="Gene3D" id="2.40.50.140">
    <property type="entry name" value="Nucleic acid-binding proteins"/>
    <property type="match status" value="2"/>
</dbReference>
<dbReference type="AlphaFoldDB" id="A0A8K0S3J8"/>
<feature type="region of interest" description="Disordered" evidence="9">
    <location>
        <begin position="600"/>
        <end position="630"/>
    </location>
</feature>
<evidence type="ECO:0000259" key="10">
    <source>
        <dbReference type="SMART" id="SM00976"/>
    </source>
</evidence>
<evidence type="ECO:0000256" key="8">
    <source>
        <dbReference type="ARBA" id="ARBA00023242"/>
    </source>
</evidence>
<evidence type="ECO:0000256" key="4">
    <source>
        <dbReference type="ARBA" id="ARBA00015253"/>
    </source>
</evidence>
<feature type="domain" description="Telomeric single stranded DNA binding POT1/Cdc13" evidence="10">
    <location>
        <begin position="12"/>
        <end position="158"/>
    </location>
</feature>
<evidence type="ECO:0000256" key="9">
    <source>
        <dbReference type="SAM" id="MobiDB-lite"/>
    </source>
</evidence>
<organism evidence="11 12">
    <name type="scientific">Fusarium tricinctum</name>
    <dbReference type="NCBI Taxonomy" id="61284"/>
    <lineage>
        <taxon>Eukaryota</taxon>
        <taxon>Fungi</taxon>
        <taxon>Dikarya</taxon>
        <taxon>Ascomycota</taxon>
        <taxon>Pezizomycotina</taxon>
        <taxon>Sordariomycetes</taxon>
        <taxon>Hypocreomycetidae</taxon>
        <taxon>Hypocreales</taxon>
        <taxon>Nectriaceae</taxon>
        <taxon>Fusarium</taxon>
        <taxon>Fusarium tricinctum species complex</taxon>
    </lineage>
</organism>
<dbReference type="EMBL" id="JAGPXF010000003">
    <property type="protein sequence ID" value="KAH7251709.1"/>
    <property type="molecule type" value="Genomic_DNA"/>
</dbReference>
<proteinExistence type="inferred from homology"/>
<keyword evidence="5" id="KW-0158">Chromosome</keyword>